<evidence type="ECO:0000256" key="1">
    <source>
        <dbReference type="SAM" id="SignalP"/>
    </source>
</evidence>
<gene>
    <name evidence="2" type="ORF">LY79DRAFT_614078</name>
</gene>
<organism evidence="2 3">
    <name type="scientific">Colletotrichum navitas</name>
    <dbReference type="NCBI Taxonomy" id="681940"/>
    <lineage>
        <taxon>Eukaryota</taxon>
        <taxon>Fungi</taxon>
        <taxon>Dikarya</taxon>
        <taxon>Ascomycota</taxon>
        <taxon>Pezizomycotina</taxon>
        <taxon>Sordariomycetes</taxon>
        <taxon>Hypocreomycetidae</taxon>
        <taxon>Glomerellales</taxon>
        <taxon>Glomerellaceae</taxon>
        <taxon>Colletotrichum</taxon>
        <taxon>Colletotrichum graminicola species complex</taxon>
    </lineage>
</organism>
<feature type="signal peptide" evidence="1">
    <location>
        <begin position="1"/>
        <end position="17"/>
    </location>
</feature>
<dbReference type="RefSeq" id="XP_060410402.1">
    <property type="nucleotide sequence ID" value="XM_060561971.1"/>
</dbReference>
<sequence length="90" mass="10184">MHLSTLMFTLFAIGVSANYRCYCTNGGHYREQATREICRQMTGATMVSVHGGDECQLSNHAPYKTQWERLCKAHMSADDGKCQWAQSYKA</sequence>
<proteinExistence type="predicted"/>
<comment type="caution">
    <text evidence="2">The sequence shown here is derived from an EMBL/GenBank/DDBJ whole genome shotgun (WGS) entry which is preliminary data.</text>
</comment>
<reference evidence="2" key="1">
    <citation type="submission" date="2021-06" db="EMBL/GenBank/DDBJ databases">
        <title>Comparative genomics, transcriptomics and evolutionary studies reveal genomic signatures of adaptation to plant cell wall in hemibiotrophic fungi.</title>
        <authorList>
            <consortium name="DOE Joint Genome Institute"/>
            <person name="Baroncelli R."/>
            <person name="Diaz J.F."/>
            <person name="Benocci T."/>
            <person name="Peng M."/>
            <person name="Battaglia E."/>
            <person name="Haridas S."/>
            <person name="Andreopoulos W."/>
            <person name="Labutti K."/>
            <person name="Pangilinan J."/>
            <person name="Floch G.L."/>
            <person name="Makela M.R."/>
            <person name="Henrissat B."/>
            <person name="Grigoriev I.V."/>
            <person name="Crouch J.A."/>
            <person name="De Vries R.P."/>
            <person name="Sukno S.A."/>
            <person name="Thon M.R."/>
        </authorList>
    </citation>
    <scope>NUCLEOTIDE SEQUENCE</scope>
    <source>
        <strain evidence="2">CBS 125086</strain>
    </source>
</reference>
<keyword evidence="1" id="KW-0732">Signal</keyword>
<accession>A0AAD8PRE2</accession>
<dbReference type="Proteomes" id="UP001230504">
    <property type="component" value="Unassembled WGS sequence"/>
</dbReference>
<evidence type="ECO:0000313" key="3">
    <source>
        <dbReference type="Proteomes" id="UP001230504"/>
    </source>
</evidence>
<dbReference type="GeneID" id="85446211"/>
<dbReference type="EMBL" id="JAHLJV010000069">
    <property type="protein sequence ID" value="KAK1579251.1"/>
    <property type="molecule type" value="Genomic_DNA"/>
</dbReference>
<dbReference type="AlphaFoldDB" id="A0AAD8PRE2"/>
<protein>
    <submittedName>
        <fullName evidence="2">Uncharacterized protein</fullName>
    </submittedName>
</protein>
<keyword evidence="3" id="KW-1185">Reference proteome</keyword>
<evidence type="ECO:0000313" key="2">
    <source>
        <dbReference type="EMBL" id="KAK1579251.1"/>
    </source>
</evidence>
<name>A0AAD8PRE2_9PEZI</name>
<feature type="chain" id="PRO_5042286390" evidence="1">
    <location>
        <begin position="18"/>
        <end position="90"/>
    </location>
</feature>